<dbReference type="SUPFAM" id="SSF47336">
    <property type="entry name" value="ACP-like"/>
    <property type="match status" value="1"/>
</dbReference>
<dbReference type="InterPro" id="IPR009081">
    <property type="entry name" value="PP-bd_ACP"/>
</dbReference>
<dbReference type="PROSITE" id="PS50075">
    <property type="entry name" value="CARRIER"/>
    <property type="match status" value="1"/>
</dbReference>
<reference evidence="2 3" key="1">
    <citation type="submission" date="2016-01" db="EMBL/GenBank/DDBJ databases">
        <authorList>
            <person name="Manzoor S."/>
        </authorList>
    </citation>
    <scope>NUCLEOTIDE SEQUENCE [LARGE SCALE GENOMIC DNA]</scope>
    <source>
        <strain evidence="2">Methanoculleus sp MAB1</strain>
    </source>
</reference>
<dbReference type="Gene3D" id="1.10.1200.10">
    <property type="entry name" value="ACP-like"/>
    <property type="match status" value="1"/>
</dbReference>
<dbReference type="InterPro" id="IPR036736">
    <property type="entry name" value="ACP-like_sf"/>
</dbReference>
<name>A0A0X3BPL1_9EURY</name>
<accession>A0A0X3BPL1</accession>
<feature type="domain" description="Carrier" evidence="1">
    <location>
        <begin position="3"/>
        <end position="78"/>
    </location>
</feature>
<dbReference type="RefSeq" id="WP_048104828.1">
    <property type="nucleotide sequence ID" value="NZ_LT158599.1"/>
</dbReference>
<dbReference type="Pfam" id="PF00550">
    <property type="entry name" value="PP-binding"/>
    <property type="match status" value="1"/>
</dbReference>
<organism evidence="2 3">
    <name type="scientific">Methanoculleus bourgensis</name>
    <dbReference type="NCBI Taxonomy" id="83986"/>
    <lineage>
        <taxon>Archaea</taxon>
        <taxon>Methanobacteriati</taxon>
        <taxon>Methanobacteriota</taxon>
        <taxon>Stenosarchaea group</taxon>
        <taxon>Methanomicrobia</taxon>
        <taxon>Methanomicrobiales</taxon>
        <taxon>Methanomicrobiaceae</taxon>
        <taxon>Methanoculleus</taxon>
    </lineage>
</organism>
<protein>
    <submittedName>
        <fullName evidence="2">Acyl carrier protein</fullName>
    </submittedName>
</protein>
<dbReference type="OrthoDB" id="117527at2157"/>
<dbReference type="GeneID" id="24787113"/>
<proteinExistence type="predicted"/>
<dbReference type="KEGG" id="mema:MMAB1_2768"/>
<dbReference type="AlphaFoldDB" id="A0A0X3BPL1"/>
<gene>
    <name evidence="2" type="ORF">MMAB1_2768</name>
</gene>
<evidence type="ECO:0000313" key="3">
    <source>
        <dbReference type="Proteomes" id="UP000069850"/>
    </source>
</evidence>
<dbReference type="EMBL" id="LT158599">
    <property type="protein sequence ID" value="CVK33981.1"/>
    <property type="molecule type" value="Genomic_DNA"/>
</dbReference>
<evidence type="ECO:0000259" key="1">
    <source>
        <dbReference type="PROSITE" id="PS50075"/>
    </source>
</evidence>
<dbReference type="GeneID" id="27138329"/>
<sequence>MSDNQSVTVKRIFCEVLGVDESDVDDNTSYNSFRPWDSLKHLQLVSMYEDEFDIEFEMDDIIAMENFGLVKEIVAKYTK</sequence>
<evidence type="ECO:0000313" key="2">
    <source>
        <dbReference type="EMBL" id="CVK33981.1"/>
    </source>
</evidence>
<dbReference type="Proteomes" id="UP000069850">
    <property type="component" value="Chromosome 1"/>
</dbReference>